<name>A0A1G2F2G8_9BACT</name>
<dbReference type="Proteomes" id="UP000176787">
    <property type="component" value="Unassembled WGS sequence"/>
</dbReference>
<dbReference type="STRING" id="1801726.A3H02_02245"/>
<organism evidence="3 4">
    <name type="scientific">Candidatus Niyogibacteria bacterium RIFCSPLOWO2_12_FULL_41_13</name>
    <dbReference type="NCBI Taxonomy" id="1801726"/>
    <lineage>
        <taxon>Bacteria</taxon>
        <taxon>Candidatus Niyogiibacteriota</taxon>
    </lineage>
</organism>
<dbReference type="InterPro" id="IPR051162">
    <property type="entry name" value="T4SS_component"/>
</dbReference>
<evidence type="ECO:0000259" key="2">
    <source>
        <dbReference type="Pfam" id="PF10412"/>
    </source>
</evidence>
<feature type="region of interest" description="Disordered" evidence="1">
    <location>
        <begin position="469"/>
        <end position="544"/>
    </location>
</feature>
<dbReference type="Gene3D" id="3.40.50.300">
    <property type="entry name" value="P-loop containing nucleotide triphosphate hydrolases"/>
    <property type="match status" value="2"/>
</dbReference>
<dbReference type="CDD" id="cd01127">
    <property type="entry name" value="TrwB_TraG_TraD_VirD4"/>
    <property type="match status" value="1"/>
</dbReference>
<feature type="compositionally biased region" description="Basic and acidic residues" evidence="1">
    <location>
        <begin position="470"/>
        <end position="482"/>
    </location>
</feature>
<dbReference type="PANTHER" id="PTHR30121:SF11">
    <property type="entry name" value="AAA+ ATPASE DOMAIN-CONTAINING PROTEIN"/>
    <property type="match status" value="1"/>
</dbReference>
<feature type="domain" description="Type IV secretion system coupling protein TraD DNA-binding" evidence="2">
    <location>
        <begin position="20"/>
        <end position="345"/>
    </location>
</feature>
<feature type="compositionally biased region" description="Basic and acidic residues" evidence="1">
    <location>
        <begin position="491"/>
        <end position="505"/>
    </location>
</feature>
<evidence type="ECO:0000313" key="3">
    <source>
        <dbReference type="EMBL" id="OGZ32276.1"/>
    </source>
</evidence>
<comment type="caution">
    <text evidence="3">The sequence shown here is derived from an EMBL/GenBank/DDBJ whole genome shotgun (WGS) entry which is preliminary data.</text>
</comment>
<reference evidence="3 4" key="1">
    <citation type="journal article" date="2016" name="Nat. Commun.">
        <title>Thousands of microbial genomes shed light on interconnected biogeochemical processes in an aquifer system.</title>
        <authorList>
            <person name="Anantharaman K."/>
            <person name="Brown C.T."/>
            <person name="Hug L.A."/>
            <person name="Sharon I."/>
            <person name="Castelle C.J."/>
            <person name="Probst A.J."/>
            <person name="Thomas B.C."/>
            <person name="Singh A."/>
            <person name="Wilkins M.J."/>
            <person name="Karaoz U."/>
            <person name="Brodie E.L."/>
            <person name="Williams K.H."/>
            <person name="Hubbard S.S."/>
            <person name="Banfield J.F."/>
        </authorList>
    </citation>
    <scope>NUCLEOTIDE SEQUENCE [LARGE SCALE GENOMIC DNA]</scope>
</reference>
<protein>
    <recommendedName>
        <fullName evidence="2">Type IV secretion system coupling protein TraD DNA-binding domain-containing protein</fullName>
    </recommendedName>
</protein>
<dbReference type="PANTHER" id="PTHR30121">
    <property type="entry name" value="UNCHARACTERIZED PROTEIN YJGR-RELATED"/>
    <property type="match status" value="1"/>
</dbReference>
<feature type="region of interest" description="Disordered" evidence="1">
    <location>
        <begin position="557"/>
        <end position="581"/>
    </location>
</feature>
<dbReference type="InterPro" id="IPR019476">
    <property type="entry name" value="T4SS_TraD_DNA-bd"/>
</dbReference>
<dbReference type="InterPro" id="IPR027417">
    <property type="entry name" value="P-loop_NTPase"/>
</dbReference>
<gene>
    <name evidence="3" type="ORF">A3H02_02245</name>
</gene>
<sequence>MDNKDLIYLARTNYRGKEGVPFGIKSDDRRRHVYILGQTGTGKTTLIENMVLQDIIAGRGVGFLDPHGDAVLRVIDRIPPERIKDVVYFDPTDFDYPIGFNVLEVSDPQYKHLVISDLLAVFKRIWAGLWSARMEYILENSISALIDTPGTTLLGSMRILVDRDYRQKILANVKNPVVKAFWISEYDKWPENFRTEAIAAIQNKIGAFLTVPLVRNIVGQTESTIHMPEIINSGKIFLVNLSKGKIGEDNSALLGAMLVTKIYLASMERVRIPEEERRDFYLYVDEFQNFVNESFATILAEARKYRLDLTIAHQYAGQLINDLAGKKVFDAVIGNVGTKIIFRIGSADAFILEKELTPELLANDLVNLPNFQVYLRLMVDGVTSRPFSAATLPPLSMAKKTEGNFDKVVAFSRDKYGKKREEVEDKILKWSGMMEEEREKIGEEKMKRRVGPQIRREYAVNLESLGIGGGKEEFRGERREQGRFQPQFQSRPREEFSPRIKEGEFATRAPSAGKTISLDDLKPQKSPPAGKQVMPTGKQSPKLDELREVLKEIGAVPEKKEIQPAKQKGVLKPGEKISLNP</sequence>
<accession>A0A1G2F2G8</accession>
<evidence type="ECO:0000256" key="1">
    <source>
        <dbReference type="SAM" id="MobiDB-lite"/>
    </source>
</evidence>
<dbReference type="Pfam" id="PF10412">
    <property type="entry name" value="TrwB_AAD_bind"/>
    <property type="match status" value="1"/>
</dbReference>
<dbReference type="SUPFAM" id="SSF52540">
    <property type="entry name" value="P-loop containing nucleoside triphosphate hydrolases"/>
    <property type="match status" value="1"/>
</dbReference>
<dbReference type="EMBL" id="MHMS01000010">
    <property type="protein sequence ID" value="OGZ32276.1"/>
    <property type="molecule type" value="Genomic_DNA"/>
</dbReference>
<evidence type="ECO:0000313" key="4">
    <source>
        <dbReference type="Proteomes" id="UP000176787"/>
    </source>
</evidence>
<dbReference type="AlphaFoldDB" id="A0A1G2F2G8"/>
<proteinExistence type="predicted"/>